<comment type="caution">
    <text evidence="1">The sequence shown here is derived from an EMBL/GenBank/DDBJ whole genome shotgun (WGS) entry which is preliminary data.</text>
</comment>
<dbReference type="EMBL" id="JAUOZS010000001">
    <property type="protein sequence ID" value="MDT8900177.1"/>
    <property type="molecule type" value="Genomic_DNA"/>
</dbReference>
<evidence type="ECO:0000313" key="1">
    <source>
        <dbReference type="EMBL" id="MDT8900177.1"/>
    </source>
</evidence>
<evidence type="ECO:0000313" key="2">
    <source>
        <dbReference type="Proteomes" id="UP001254848"/>
    </source>
</evidence>
<dbReference type="Proteomes" id="UP001254848">
    <property type="component" value="Unassembled WGS sequence"/>
</dbReference>
<accession>A0ABU3NTP7</accession>
<gene>
    <name evidence="1" type="ORF">Q4T40_02860</name>
</gene>
<sequence>MKKRLVGGYFSSVPLAQIITATADIAPEDEVRDDSPDGEGYED</sequence>
<keyword evidence="2" id="KW-1185">Reference proteome</keyword>
<name>A0ABU3NTP7_9FIRM</name>
<proteinExistence type="predicted"/>
<organism evidence="1 2">
    <name type="scientific">Anaeroselena agilis</name>
    <dbReference type="NCBI Taxonomy" id="3063788"/>
    <lineage>
        <taxon>Bacteria</taxon>
        <taxon>Bacillati</taxon>
        <taxon>Bacillota</taxon>
        <taxon>Negativicutes</taxon>
        <taxon>Acetonemataceae</taxon>
        <taxon>Anaeroselena</taxon>
    </lineage>
</organism>
<reference evidence="1 2" key="1">
    <citation type="submission" date="2023-07" db="EMBL/GenBank/DDBJ databases">
        <title>The novel representative of Negativicutes class, Anaeroselena agilis gen. nov. sp. nov.</title>
        <authorList>
            <person name="Prokofeva M.I."/>
            <person name="Elcheninov A.G."/>
            <person name="Klyukina A."/>
            <person name="Kublanov I.V."/>
            <person name="Frolov E.N."/>
            <person name="Podosokorskaya O.A."/>
        </authorList>
    </citation>
    <scope>NUCLEOTIDE SEQUENCE [LARGE SCALE GENOMIC DNA]</scope>
    <source>
        <strain evidence="1 2">4137-cl</strain>
    </source>
</reference>
<protein>
    <submittedName>
        <fullName evidence="1">Uncharacterized protein</fullName>
    </submittedName>
</protein>
<dbReference type="RefSeq" id="WP_413778735.1">
    <property type="nucleotide sequence ID" value="NZ_JAUOZS010000001.1"/>
</dbReference>